<dbReference type="EMBL" id="OK665842">
    <property type="protein sequence ID" value="UEW68649.1"/>
    <property type="molecule type" value="Genomic_DNA"/>
</dbReference>
<reference evidence="1" key="1">
    <citation type="submission" date="2021-10" db="EMBL/GenBank/DDBJ databases">
        <authorList>
            <person name="Gelman D."/>
            <person name="Alkalay-Oren S."/>
            <person name="Coppenhagen-Glazer S."/>
            <person name="Hazan R."/>
        </authorList>
    </citation>
    <scope>NUCLEOTIDE SEQUENCE</scope>
</reference>
<proteinExistence type="predicted"/>
<dbReference type="KEGG" id="vg:77944394"/>
<evidence type="ECO:0008006" key="3">
    <source>
        <dbReference type="Google" id="ProtNLM"/>
    </source>
</evidence>
<name>A0AAE8YF90_9CAUD</name>
<dbReference type="RefSeq" id="YP_010668251.1">
    <property type="nucleotide sequence ID" value="NC_070955.1"/>
</dbReference>
<protein>
    <recommendedName>
        <fullName evidence="3">DNA-binding protein</fullName>
    </recommendedName>
</protein>
<organism evidence="1 2">
    <name type="scientific">Burkholderia phage BgManors32</name>
    <dbReference type="NCBI Taxonomy" id="2894335"/>
    <lineage>
        <taxon>Viruses</taxon>
        <taxon>Duplodnaviria</taxon>
        <taxon>Heunggongvirae</taxon>
        <taxon>Uroviricota</taxon>
        <taxon>Caudoviricetes</taxon>
        <taxon>Bigmanorsvirus</taxon>
        <taxon>Bigmanorsvirus bgmanors32</taxon>
    </lineage>
</organism>
<evidence type="ECO:0000313" key="2">
    <source>
        <dbReference type="Proteomes" id="UP000828188"/>
    </source>
</evidence>
<dbReference type="GeneID" id="77944394"/>
<dbReference type="Proteomes" id="UP000828188">
    <property type="component" value="Segment"/>
</dbReference>
<keyword evidence="2" id="KW-1185">Reference proteome</keyword>
<evidence type="ECO:0000313" key="1">
    <source>
        <dbReference type="EMBL" id="UEW68649.1"/>
    </source>
</evidence>
<accession>A0AAE8YF90</accession>
<sequence length="109" mass="11911">MKTTHAKLTINGILAIMKPGQRYTASQLADRLKQPVSSVRVVLSTDVALARLDTHSAHRGRLYSLAGTSRAADAHVDTRIRPDFSSNLTGYVRGLDAHRALAMMTRGVR</sequence>